<dbReference type="PANTHER" id="PTHR30466:SF1">
    <property type="entry name" value="FMN REDUCTASE (NADH) RUTF"/>
    <property type="match status" value="1"/>
</dbReference>
<sequence length="176" mass="18493">MSACLSQTTHSLPSAADFRAGLSLLPGGVTVITTGGEAGLAGFTASAVCSVTDAPPTVLVCMNRSSFAHRFFTRNQVLCVNVLSAGQQALSAMFANREVSMEQRFERCGWRRLATGAPALEGALANLDGVIVATHDIGTHSVFIVELRGIVVADASNVPPGLVYFNRNYHVLDQAA</sequence>
<dbReference type="Gene3D" id="2.30.110.10">
    <property type="entry name" value="Electron Transport, Fmn-binding Protein, Chain A"/>
    <property type="match status" value="1"/>
</dbReference>
<comment type="caution">
    <text evidence="3">The sequence shown here is derived from an EMBL/GenBank/DDBJ whole genome shotgun (WGS) entry which is preliminary data.</text>
</comment>
<reference evidence="3 4" key="1">
    <citation type="submission" date="2023-11" db="EMBL/GenBank/DDBJ databases">
        <title>Draft genome of Azohydromonas lata strain H1 (DSM1123), a polyhydroxyalkanoate producer.</title>
        <authorList>
            <person name="Traversa D."/>
            <person name="D'Addabbo P."/>
            <person name="Pazzani C."/>
            <person name="Manzari C."/>
            <person name="Chiara M."/>
            <person name="Scrascia M."/>
        </authorList>
    </citation>
    <scope>NUCLEOTIDE SEQUENCE [LARGE SCALE GENOMIC DNA]</scope>
    <source>
        <strain evidence="3 4">H1</strain>
    </source>
</reference>
<proteinExistence type="predicted"/>
<keyword evidence="1" id="KW-0560">Oxidoreductase</keyword>
<feature type="domain" description="Flavin reductase like" evidence="2">
    <location>
        <begin position="22"/>
        <end position="171"/>
    </location>
</feature>
<dbReference type="SUPFAM" id="SSF50475">
    <property type="entry name" value="FMN-binding split barrel"/>
    <property type="match status" value="1"/>
</dbReference>
<evidence type="ECO:0000313" key="3">
    <source>
        <dbReference type="EMBL" id="MDZ5456309.1"/>
    </source>
</evidence>
<evidence type="ECO:0000259" key="2">
    <source>
        <dbReference type="SMART" id="SM00903"/>
    </source>
</evidence>
<dbReference type="Pfam" id="PF01613">
    <property type="entry name" value="Flavin_Reduct"/>
    <property type="match status" value="1"/>
</dbReference>
<gene>
    <name evidence="3" type="ORF">SM757_06955</name>
</gene>
<evidence type="ECO:0000256" key="1">
    <source>
        <dbReference type="ARBA" id="ARBA00023002"/>
    </source>
</evidence>
<organism evidence="3 4">
    <name type="scientific">Azohydromonas lata</name>
    <dbReference type="NCBI Taxonomy" id="45677"/>
    <lineage>
        <taxon>Bacteria</taxon>
        <taxon>Pseudomonadati</taxon>
        <taxon>Pseudomonadota</taxon>
        <taxon>Betaproteobacteria</taxon>
        <taxon>Burkholderiales</taxon>
        <taxon>Sphaerotilaceae</taxon>
        <taxon>Azohydromonas</taxon>
    </lineage>
</organism>
<dbReference type="InterPro" id="IPR002563">
    <property type="entry name" value="Flavin_Rdtase-like_dom"/>
</dbReference>
<evidence type="ECO:0000313" key="4">
    <source>
        <dbReference type="Proteomes" id="UP001293718"/>
    </source>
</evidence>
<keyword evidence="4" id="KW-1185">Reference proteome</keyword>
<dbReference type="EMBL" id="JAXOJX010000007">
    <property type="protein sequence ID" value="MDZ5456309.1"/>
    <property type="molecule type" value="Genomic_DNA"/>
</dbReference>
<dbReference type="Proteomes" id="UP001293718">
    <property type="component" value="Unassembled WGS sequence"/>
</dbReference>
<accession>A0ABU5IBR6</accession>
<dbReference type="InterPro" id="IPR012349">
    <property type="entry name" value="Split_barrel_FMN-bd"/>
</dbReference>
<dbReference type="RefSeq" id="WP_066336125.1">
    <property type="nucleotide sequence ID" value="NZ_JAXOJX010000007.1"/>
</dbReference>
<dbReference type="PANTHER" id="PTHR30466">
    <property type="entry name" value="FLAVIN REDUCTASE"/>
    <property type="match status" value="1"/>
</dbReference>
<dbReference type="SMART" id="SM00903">
    <property type="entry name" value="Flavin_Reduct"/>
    <property type="match status" value="1"/>
</dbReference>
<dbReference type="InterPro" id="IPR050268">
    <property type="entry name" value="NADH-dep_flavin_reductase"/>
</dbReference>
<protein>
    <submittedName>
        <fullName evidence="3">Flavin reductase</fullName>
    </submittedName>
</protein>
<name>A0ABU5IBR6_9BURK</name>